<dbReference type="GO" id="GO:0005763">
    <property type="term" value="C:mitochondrial small ribosomal subunit"/>
    <property type="evidence" value="ECO:0007669"/>
    <property type="project" value="TreeGrafter"/>
</dbReference>
<keyword evidence="10" id="KW-1185">Reference proteome</keyword>
<sequence length="412" mass="46781">MRRKFHGLKRLKIRQSWNKYNLYNLSRLRRQDVKTRTFFQQKWTAKATTRAYHGEQIREKQWQRMFRPRLASVVPMDHRYLAHFDGSEQALGRGSGLDVDHSASGDTARKVQKTPYMTMVYAPMERRLDTAIFRALFASSARQARQFVVHGFVRVNGKKMIYPGYMLNPGDMFQVEPERVLYATGAPKTRSQRRSGRKKAKKTPPASEITSNEKSTDEDLDMSALSLSEPIATATPPPSENPITALLARARATISSVDQLTLTAKQKQAFRSLKKSAKTLYSQRENAPAFAVPALEAELSNFTALINPSTTSPTPTPVDSKTAKDTTAPGKTIQQANENPIDPSKPYGTPWRPRDYMSPFAFIPRYLEVNQNICAAVYLRHPVARPGLAEVPTPFHQESYQLAFNWYLRRGR</sequence>
<evidence type="ECO:0000313" key="9">
    <source>
        <dbReference type="EMBL" id="KAH0538808.1"/>
    </source>
</evidence>
<evidence type="ECO:0000256" key="1">
    <source>
        <dbReference type="ARBA" id="ARBA00007465"/>
    </source>
</evidence>
<dbReference type="CDD" id="cd00165">
    <property type="entry name" value="S4"/>
    <property type="match status" value="1"/>
</dbReference>
<dbReference type="PROSITE" id="PS00632">
    <property type="entry name" value="RIBOSOMAL_S4"/>
    <property type="match status" value="1"/>
</dbReference>
<evidence type="ECO:0000256" key="6">
    <source>
        <dbReference type="PROSITE-ProRule" id="PRU00182"/>
    </source>
</evidence>
<feature type="region of interest" description="Disordered" evidence="7">
    <location>
        <begin position="306"/>
        <end position="350"/>
    </location>
</feature>
<keyword evidence="4" id="KW-0689">Ribosomal protein</keyword>
<dbReference type="InterPro" id="IPR002942">
    <property type="entry name" value="S4_RNA-bd"/>
</dbReference>
<dbReference type="Pfam" id="PF01479">
    <property type="entry name" value="S4"/>
    <property type="match status" value="1"/>
</dbReference>
<dbReference type="Proteomes" id="UP000698800">
    <property type="component" value="Unassembled WGS sequence"/>
</dbReference>
<evidence type="ECO:0000256" key="2">
    <source>
        <dbReference type="ARBA" id="ARBA00022730"/>
    </source>
</evidence>
<feature type="compositionally biased region" description="Basic residues" evidence="7">
    <location>
        <begin position="190"/>
        <end position="202"/>
    </location>
</feature>
<feature type="region of interest" description="Disordered" evidence="7">
    <location>
        <begin position="184"/>
        <end position="221"/>
    </location>
</feature>
<keyword evidence="2 6" id="KW-0699">rRNA-binding</keyword>
<evidence type="ECO:0000313" key="10">
    <source>
        <dbReference type="Proteomes" id="UP000698800"/>
    </source>
</evidence>
<evidence type="ECO:0000259" key="8">
    <source>
        <dbReference type="SMART" id="SM00363"/>
    </source>
</evidence>
<dbReference type="Gene3D" id="3.10.290.10">
    <property type="entry name" value="RNA-binding S4 domain"/>
    <property type="match status" value="1"/>
</dbReference>
<accession>A0A9P8I750</accession>
<dbReference type="SUPFAM" id="SSF55174">
    <property type="entry name" value="Alpha-L RNA-binding motif"/>
    <property type="match status" value="1"/>
</dbReference>
<dbReference type="InterPro" id="IPR036986">
    <property type="entry name" value="S4_RNA-bd_sf"/>
</dbReference>
<dbReference type="GO" id="GO:0003735">
    <property type="term" value="F:structural constituent of ribosome"/>
    <property type="evidence" value="ECO:0007669"/>
    <property type="project" value="TreeGrafter"/>
</dbReference>
<evidence type="ECO:0000256" key="7">
    <source>
        <dbReference type="SAM" id="MobiDB-lite"/>
    </source>
</evidence>
<comment type="similarity">
    <text evidence="1">Belongs to the universal ribosomal protein uS4 family.</text>
</comment>
<dbReference type="PANTHER" id="PTHR11831">
    <property type="entry name" value="30S 40S RIBOSOMAL PROTEIN"/>
    <property type="match status" value="1"/>
</dbReference>
<dbReference type="InterPro" id="IPR022801">
    <property type="entry name" value="Ribosomal_uS4"/>
</dbReference>
<dbReference type="PROSITE" id="PS50889">
    <property type="entry name" value="S4"/>
    <property type="match status" value="1"/>
</dbReference>
<evidence type="ECO:0000256" key="4">
    <source>
        <dbReference type="ARBA" id="ARBA00022980"/>
    </source>
</evidence>
<dbReference type="GO" id="GO:0042274">
    <property type="term" value="P:ribosomal small subunit biogenesis"/>
    <property type="evidence" value="ECO:0007669"/>
    <property type="project" value="TreeGrafter"/>
</dbReference>
<organism evidence="9 10">
    <name type="scientific">Glutinoglossum americanum</name>
    <dbReference type="NCBI Taxonomy" id="1670608"/>
    <lineage>
        <taxon>Eukaryota</taxon>
        <taxon>Fungi</taxon>
        <taxon>Dikarya</taxon>
        <taxon>Ascomycota</taxon>
        <taxon>Pezizomycotina</taxon>
        <taxon>Geoglossomycetes</taxon>
        <taxon>Geoglossales</taxon>
        <taxon>Geoglossaceae</taxon>
        <taxon>Glutinoglossum</taxon>
    </lineage>
</organism>
<dbReference type="SMART" id="SM00363">
    <property type="entry name" value="S4"/>
    <property type="match status" value="1"/>
</dbReference>
<dbReference type="EMBL" id="JAGHQL010000096">
    <property type="protein sequence ID" value="KAH0538808.1"/>
    <property type="molecule type" value="Genomic_DNA"/>
</dbReference>
<feature type="domain" description="RNA-binding S4" evidence="8">
    <location>
        <begin position="126"/>
        <end position="186"/>
    </location>
</feature>
<keyword evidence="3 6" id="KW-0694">RNA-binding</keyword>
<evidence type="ECO:0000256" key="3">
    <source>
        <dbReference type="ARBA" id="ARBA00022884"/>
    </source>
</evidence>
<evidence type="ECO:0000256" key="5">
    <source>
        <dbReference type="ARBA" id="ARBA00023274"/>
    </source>
</evidence>
<dbReference type="PANTHER" id="PTHR11831:SF4">
    <property type="entry name" value="SMALL RIBOSOMAL SUBUNIT PROTEIN US4M"/>
    <property type="match status" value="1"/>
</dbReference>
<dbReference type="OrthoDB" id="3356781at2759"/>
<dbReference type="InterPro" id="IPR018079">
    <property type="entry name" value="Ribosomal_uS4_CS"/>
</dbReference>
<dbReference type="GO" id="GO:0019843">
    <property type="term" value="F:rRNA binding"/>
    <property type="evidence" value="ECO:0007669"/>
    <property type="project" value="UniProtKB-KW"/>
</dbReference>
<gene>
    <name evidence="9" type="ORF">FGG08_004640</name>
</gene>
<protein>
    <recommendedName>
        <fullName evidence="8">RNA-binding S4 domain-containing protein</fullName>
    </recommendedName>
</protein>
<proteinExistence type="inferred from homology"/>
<dbReference type="AlphaFoldDB" id="A0A9P8I750"/>
<reference evidence="9" key="1">
    <citation type="submission" date="2021-03" db="EMBL/GenBank/DDBJ databases">
        <title>Comparative genomics and phylogenomic investigation of the class Geoglossomycetes provide insights into ecological specialization and systematics.</title>
        <authorList>
            <person name="Melie T."/>
            <person name="Pirro S."/>
            <person name="Miller A.N."/>
            <person name="Quandt A."/>
        </authorList>
    </citation>
    <scope>NUCLEOTIDE SEQUENCE</scope>
    <source>
        <strain evidence="9">GBOQ0MN5Z8</strain>
    </source>
</reference>
<name>A0A9P8I750_9PEZI</name>
<keyword evidence="5" id="KW-0687">Ribonucleoprotein</keyword>
<comment type="caution">
    <text evidence="9">The sequence shown here is derived from an EMBL/GenBank/DDBJ whole genome shotgun (WGS) entry which is preliminary data.</text>
</comment>